<evidence type="ECO:0000256" key="1">
    <source>
        <dbReference type="ARBA" id="ARBA00023125"/>
    </source>
</evidence>
<organism evidence="4 5">
    <name type="scientific">Gloeobacter morelensis MG652769</name>
    <dbReference type="NCBI Taxonomy" id="2781736"/>
    <lineage>
        <taxon>Bacteria</taxon>
        <taxon>Bacillati</taxon>
        <taxon>Cyanobacteriota</taxon>
        <taxon>Cyanophyceae</taxon>
        <taxon>Gloeobacterales</taxon>
        <taxon>Gloeobacteraceae</taxon>
        <taxon>Gloeobacter</taxon>
        <taxon>Gloeobacter morelensis</taxon>
    </lineage>
</organism>
<protein>
    <submittedName>
        <fullName evidence="4">Single-stranded DNA-binding protein</fullName>
    </submittedName>
</protein>
<dbReference type="RefSeq" id="WP_230842679.1">
    <property type="nucleotide sequence ID" value="NZ_CP063845.1"/>
</dbReference>
<dbReference type="SUPFAM" id="SSF50249">
    <property type="entry name" value="Nucleic acid-binding proteins"/>
    <property type="match status" value="1"/>
</dbReference>
<dbReference type="Proteomes" id="UP001054846">
    <property type="component" value="Chromosome"/>
</dbReference>
<proteinExistence type="predicted"/>
<dbReference type="CDD" id="cd04496">
    <property type="entry name" value="SSB_OBF"/>
    <property type="match status" value="1"/>
</dbReference>
<evidence type="ECO:0000256" key="2">
    <source>
        <dbReference type="PROSITE-ProRule" id="PRU00252"/>
    </source>
</evidence>
<keyword evidence="1 2" id="KW-0238">DNA-binding</keyword>
<dbReference type="Gene3D" id="2.40.50.140">
    <property type="entry name" value="Nucleic acid-binding proteins"/>
    <property type="match status" value="1"/>
</dbReference>
<dbReference type="PROSITE" id="PS50935">
    <property type="entry name" value="SSB"/>
    <property type="match status" value="1"/>
</dbReference>
<reference evidence="4 5" key="1">
    <citation type="journal article" date="2021" name="Genome Biol. Evol.">
        <title>Complete Genome Sequencing of a Novel Gloeobacter Species from a Waterfall Cave in Mexico.</title>
        <authorList>
            <person name="Saw J.H."/>
            <person name="Cardona T."/>
            <person name="Montejano G."/>
        </authorList>
    </citation>
    <scope>NUCLEOTIDE SEQUENCE [LARGE SCALE GENOMIC DNA]</scope>
    <source>
        <strain evidence="4">MG652769</strain>
    </source>
</reference>
<feature type="region of interest" description="Disordered" evidence="3">
    <location>
        <begin position="105"/>
        <end position="151"/>
    </location>
</feature>
<feature type="compositionally biased region" description="Pro residues" evidence="3">
    <location>
        <begin position="130"/>
        <end position="142"/>
    </location>
</feature>
<sequence>MNAIALMGTLQSEPELRFTQDGLARLSALLGFTAGRPEEPDFQIRMVAFGNLAEEVARTLHHGDGVLVEGRLQAETRNRPDGTKEKVTELIARKVYPATVGESLAGAAPAPAAAPSASAKNGAPAAARPAPRPAAPARPTAPEPDLDDIPF</sequence>
<evidence type="ECO:0000256" key="3">
    <source>
        <dbReference type="SAM" id="MobiDB-lite"/>
    </source>
</evidence>
<dbReference type="InterPro" id="IPR000424">
    <property type="entry name" value="Primosome_PriB/ssb"/>
</dbReference>
<name>A0ABY3PP83_9CYAN</name>
<dbReference type="EMBL" id="CP063845">
    <property type="protein sequence ID" value="UFP95451.1"/>
    <property type="molecule type" value="Genomic_DNA"/>
</dbReference>
<dbReference type="PANTHER" id="PTHR10302">
    <property type="entry name" value="SINGLE-STRANDED DNA-BINDING PROTEIN"/>
    <property type="match status" value="1"/>
</dbReference>
<gene>
    <name evidence="4" type="ORF">ISF26_04160</name>
</gene>
<evidence type="ECO:0000313" key="5">
    <source>
        <dbReference type="Proteomes" id="UP001054846"/>
    </source>
</evidence>
<dbReference type="InterPro" id="IPR011344">
    <property type="entry name" value="ssDNA-bd"/>
</dbReference>
<feature type="compositionally biased region" description="Low complexity" evidence="3">
    <location>
        <begin position="105"/>
        <end position="129"/>
    </location>
</feature>
<dbReference type="InterPro" id="IPR012340">
    <property type="entry name" value="NA-bd_OB-fold"/>
</dbReference>
<evidence type="ECO:0000313" key="4">
    <source>
        <dbReference type="EMBL" id="UFP95451.1"/>
    </source>
</evidence>
<accession>A0ABY3PP83</accession>
<dbReference type="PANTHER" id="PTHR10302:SF27">
    <property type="entry name" value="SINGLE-STRANDED DNA-BINDING PROTEIN"/>
    <property type="match status" value="1"/>
</dbReference>
<dbReference type="Pfam" id="PF00436">
    <property type="entry name" value="SSB"/>
    <property type="match status" value="1"/>
</dbReference>
<dbReference type="GO" id="GO:0003677">
    <property type="term" value="F:DNA binding"/>
    <property type="evidence" value="ECO:0007669"/>
    <property type="project" value="UniProtKB-KW"/>
</dbReference>
<keyword evidence="5" id="KW-1185">Reference proteome</keyword>